<comment type="caution">
    <text evidence="6">The sequence shown here is derived from an EMBL/GenBank/DDBJ whole genome shotgun (WGS) entry which is preliminary data.</text>
</comment>
<dbReference type="InterPro" id="IPR050186">
    <property type="entry name" value="TPT_transporter"/>
</dbReference>
<reference evidence="6 7" key="1">
    <citation type="journal article" date="2019" name="Genome Biol. Evol.">
        <title>The Rhododendron genome and chromosomal organization provide insight into shared whole-genome duplications across the heath family (Ericaceae).</title>
        <authorList>
            <person name="Soza V.L."/>
            <person name="Lindsley D."/>
            <person name="Waalkes A."/>
            <person name="Ramage E."/>
            <person name="Patwardhan R.P."/>
            <person name="Burton J.N."/>
            <person name="Adey A."/>
            <person name="Kumar A."/>
            <person name="Qiu R."/>
            <person name="Shendure J."/>
            <person name="Hall B."/>
        </authorList>
    </citation>
    <scope>NUCLEOTIDE SEQUENCE [LARGE SCALE GENOMIC DNA]</scope>
    <source>
        <strain evidence="6">RSF 1966-606</strain>
    </source>
</reference>
<evidence type="ECO:0008006" key="8">
    <source>
        <dbReference type="Google" id="ProtNLM"/>
    </source>
</evidence>
<organism evidence="6 7">
    <name type="scientific">Rhododendron williamsianum</name>
    <dbReference type="NCBI Taxonomy" id="262921"/>
    <lineage>
        <taxon>Eukaryota</taxon>
        <taxon>Viridiplantae</taxon>
        <taxon>Streptophyta</taxon>
        <taxon>Embryophyta</taxon>
        <taxon>Tracheophyta</taxon>
        <taxon>Spermatophyta</taxon>
        <taxon>Magnoliopsida</taxon>
        <taxon>eudicotyledons</taxon>
        <taxon>Gunneridae</taxon>
        <taxon>Pentapetalae</taxon>
        <taxon>asterids</taxon>
        <taxon>Ericales</taxon>
        <taxon>Ericaceae</taxon>
        <taxon>Ericoideae</taxon>
        <taxon>Rhodoreae</taxon>
        <taxon>Rhododendron</taxon>
    </lineage>
</organism>
<evidence type="ECO:0000256" key="5">
    <source>
        <dbReference type="SAM" id="Phobius"/>
    </source>
</evidence>
<name>A0A6A4M0Q3_9ERIC</name>
<feature type="transmembrane region" description="Helical" evidence="5">
    <location>
        <begin position="81"/>
        <end position="111"/>
    </location>
</feature>
<keyword evidence="3 5" id="KW-1133">Transmembrane helix</keyword>
<evidence type="ECO:0000256" key="2">
    <source>
        <dbReference type="ARBA" id="ARBA00022692"/>
    </source>
</evidence>
<evidence type="ECO:0000256" key="3">
    <source>
        <dbReference type="ARBA" id="ARBA00022989"/>
    </source>
</evidence>
<dbReference type="AlphaFoldDB" id="A0A6A4M0Q3"/>
<feature type="transmembrane region" description="Helical" evidence="5">
    <location>
        <begin position="178"/>
        <end position="195"/>
    </location>
</feature>
<keyword evidence="4 5" id="KW-0472">Membrane</keyword>
<dbReference type="OrthoDB" id="5547497at2759"/>
<sequence length="196" mass="21406">MPLAGKANSKATLDAAAWAFNIVTSVGIIMVNKALMATYGFRFGNSLRSLHSRKGLGVIPNSVSLVNLLIIEMKVEIGRFYALGVLILTTTLSGLHFATTTLMTIVLRWTGHIQSSHLPASEILKFAVCGNFSIVGMNVSLMWNTVGFYQIAKLSMIPVSCFLEVVLDKVRYSRDTKLSILLVLLGVAICTVRIWV</sequence>
<evidence type="ECO:0000256" key="4">
    <source>
        <dbReference type="ARBA" id="ARBA00023136"/>
    </source>
</evidence>
<evidence type="ECO:0000313" key="7">
    <source>
        <dbReference type="Proteomes" id="UP000428333"/>
    </source>
</evidence>
<dbReference type="GO" id="GO:0016020">
    <property type="term" value="C:membrane"/>
    <property type="evidence" value="ECO:0007669"/>
    <property type="project" value="UniProtKB-SubCell"/>
</dbReference>
<gene>
    <name evidence="6" type="ORF">C3L33_05873</name>
</gene>
<accession>A0A6A4M0Q3</accession>
<proteinExistence type="predicted"/>
<feature type="non-terminal residue" evidence="6">
    <location>
        <position position="1"/>
    </location>
</feature>
<keyword evidence="7" id="KW-1185">Reference proteome</keyword>
<dbReference type="EMBL" id="QEFC01000911">
    <property type="protein sequence ID" value="KAE9462221.1"/>
    <property type="molecule type" value="Genomic_DNA"/>
</dbReference>
<comment type="subcellular location">
    <subcellularLocation>
        <location evidence="1">Membrane</location>
        <topology evidence="1">Multi-pass membrane protein</topology>
    </subcellularLocation>
</comment>
<dbReference type="Proteomes" id="UP000428333">
    <property type="component" value="Linkage Group LG04"/>
</dbReference>
<evidence type="ECO:0000256" key="1">
    <source>
        <dbReference type="ARBA" id="ARBA00004141"/>
    </source>
</evidence>
<feature type="transmembrane region" description="Helical" evidence="5">
    <location>
        <begin position="15"/>
        <end position="35"/>
    </location>
</feature>
<feature type="transmembrane region" description="Helical" evidence="5">
    <location>
        <begin position="123"/>
        <end position="141"/>
    </location>
</feature>
<evidence type="ECO:0000313" key="6">
    <source>
        <dbReference type="EMBL" id="KAE9462221.1"/>
    </source>
</evidence>
<protein>
    <recommendedName>
        <fullName evidence="8">Sugar phosphate transporter domain-containing protein</fullName>
    </recommendedName>
</protein>
<keyword evidence="2 5" id="KW-0812">Transmembrane</keyword>
<dbReference type="PANTHER" id="PTHR11132">
    <property type="entry name" value="SOLUTE CARRIER FAMILY 35"/>
    <property type="match status" value="1"/>
</dbReference>